<dbReference type="AlphaFoldDB" id="E3NDH6"/>
<dbReference type="RefSeq" id="XP_003093549.2">
    <property type="nucleotide sequence ID" value="XM_003093501.2"/>
</dbReference>
<evidence type="ECO:0000313" key="3">
    <source>
        <dbReference type="Proteomes" id="UP000008281"/>
    </source>
</evidence>
<dbReference type="Pfam" id="PF07735">
    <property type="entry name" value="FBA_2"/>
    <property type="match status" value="1"/>
</dbReference>
<evidence type="ECO:0000259" key="1">
    <source>
        <dbReference type="PROSITE" id="PS50181"/>
    </source>
</evidence>
<reference evidence="2" key="1">
    <citation type="submission" date="2007-07" db="EMBL/GenBank/DDBJ databases">
        <title>PCAP assembly of the Caenorhabditis remanei genome.</title>
        <authorList>
            <consortium name="The Caenorhabditis remanei Sequencing Consortium"/>
            <person name="Wilson R.K."/>
        </authorList>
    </citation>
    <scope>NUCLEOTIDE SEQUENCE [LARGE SCALE GENOMIC DNA]</scope>
    <source>
        <strain evidence="2">PB4641</strain>
    </source>
</reference>
<organism evidence="3">
    <name type="scientific">Caenorhabditis remanei</name>
    <name type="common">Caenorhabditis vulgaris</name>
    <dbReference type="NCBI Taxonomy" id="31234"/>
    <lineage>
        <taxon>Eukaryota</taxon>
        <taxon>Metazoa</taxon>
        <taxon>Ecdysozoa</taxon>
        <taxon>Nematoda</taxon>
        <taxon>Chromadorea</taxon>
        <taxon>Rhabditida</taxon>
        <taxon>Rhabditina</taxon>
        <taxon>Rhabditomorpha</taxon>
        <taxon>Rhabditoidea</taxon>
        <taxon>Rhabditidae</taxon>
        <taxon>Peloderinae</taxon>
        <taxon>Caenorhabditis</taxon>
    </lineage>
</organism>
<dbReference type="FunCoup" id="E3NDH6">
    <property type="interactions" value="539"/>
</dbReference>
<dbReference type="InterPro" id="IPR001810">
    <property type="entry name" value="F-box_dom"/>
</dbReference>
<protein>
    <recommendedName>
        <fullName evidence="1">F-box domain-containing protein</fullName>
    </recommendedName>
</protein>
<dbReference type="CTD" id="9822934"/>
<dbReference type="PROSITE" id="PS50181">
    <property type="entry name" value="FBOX"/>
    <property type="match status" value="1"/>
</dbReference>
<dbReference type="EMBL" id="DS268609">
    <property type="protein sequence ID" value="EFO93965.1"/>
    <property type="molecule type" value="Genomic_DNA"/>
</dbReference>
<proteinExistence type="predicted"/>
<dbReference type="KEGG" id="crq:GCK72_015419"/>
<dbReference type="GeneID" id="9822934"/>
<dbReference type="InParanoid" id="E3NDH6"/>
<name>E3NDH6_CAERE</name>
<dbReference type="Proteomes" id="UP000008281">
    <property type="component" value="Unassembled WGS sequence"/>
</dbReference>
<keyword evidence="3" id="KW-1185">Reference proteome</keyword>
<feature type="domain" description="F-box" evidence="1">
    <location>
        <begin position="6"/>
        <end position="42"/>
    </location>
</feature>
<dbReference type="InterPro" id="IPR012885">
    <property type="entry name" value="F-box_Sdz-33"/>
</dbReference>
<dbReference type="HOGENOM" id="CLU_028840_3_1_1"/>
<gene>
    <name evidence="2" type="ORF">CRE_09807</name>
</gene>
<sequence length="335" mass="39786">MDLPKPFLILRLPFLAIEEVFKAMHPFEIINFSMISKRSKGITMQMSVCPRYSIELHIHETLGIRFLGTKSDVSCSYVMTSNKEMDGRVVETDCGRHLNWNVFKYSDDPMDEWKQLCQHVLEIFKKQTINVLRMTMDAFVDHNISIIDFLNTNVKSMDKCSLYQQDKKINVDKHTAYLLDNITINSEFHSNVYIKNEKFDGKLPKNLKKLSIHNSKWVRFDRLFEIDCKRVVLRKNWIWDMEWNVFLQKWIAMETNQNLEYLELDHRELNVFRHHELYGIPHEVVDRGVKRVLKTRRNKTKKISGGIDIRRIDGKTATFFVHRVSSVKRFAMSIH</sequence>
<dbReference type="PANTHER" id="PTHR21503">
    <property type="entry name" value="F-BOX-CONTAINING HYPOTHETICAL PROTEIN C.ELEGANS"/>
    <property type="match status" value="1"/>
</dbReference>
<dbReference type="PANTHER" id="PTHR21503:SF8">
    <property type="entry name" value="F-BOX ASSOCIATED DOMAIN-CONTAINING PROTEIN-RELATED"/>
    <property type="match status" value="1"/>
</dbReference>
<evidence type="ECO:0000313" key="2">
    <source>
        <dbReference type="EMBL" id="EFO93965.1"/>
    </source>
</evidence>
<accession>E3NDH6</accession>